<keyword evidence="3" id="KW-0472">Membrane</keyword>
<organism evidence="7 8">
    <name type="scientific">Saguinus oedipus</name>
    <name type="common">Cotton-top tamarin</name>
    <name type="synonym">Oedipomidas oedipus</name>
    <dbReference type="NCBI Taxonomy" id="9490"/>
    <lineage>
        <taxon>Eukaryota</taxon>
        <taxon>Metazoa</taxon>
        <taxon>Chordata</taxon>
        <taxon>Craniata</taxon>
        <taxon>Vertebrata</taxon>
        <taxon>Euteleostomi</taxon>
        <taxon>Mammalia</taxon>
        <taxon>Eutheria</taxon>
        <taxon>Euarchontoglires</taxon>
        <taxon>Primates</taxon>
        <taxon>Haplorrhini</taxon>
        <taxon>Platyrrhini</taxon>
        <taxon>Cebidae</taxon>
        <taxon>Callitrichinae</taxon>
        <taxon>Saguinus</taxon>
    </lineage>
</organism>
<protein>
    <recommendedName>
        <fullName evidence="6">MANSC domain-containing protein</fullName>
    </recommendedName>
</protein>
<dbReference type="InterPro" id="IPR013980">
    <property type="entry name" value="MANSC_dom"/>
</dbReference>
<evidence type="ECO:0000256" key="4">
    <source>
        <dbReference type="ARBA" id="ARBA00023180"/>
    </source>
</evidence>
<evidence type="ECO:0000256" key="1">
    <source>
        <dbReference type="ARBA" id="ARBA00004370"/>
    </source>
</evidence>
<keyword evidence="2" id="KW-0732">Signal</keyword>
<evidence type="ECO:0000256" key="2">
    <source>
        <dbReference type="ARBA" id="ARBA00022729"/>
    </source>
</evidence>
<reference evidence="7 8" key="1">
    <citation type="submission" date="2023-05" db="EMBL/GenBank/DDBJ databases">
        <title>B98-5 Cell Line De Novo Hybrid Assembly: An Optical Mapping Approach.</title>
        <authorList>
            <person name="Kananen K."/>
            <person name="Auerbach J.A."/>
            <person name="Kautto E."/>
            <person name="Blachly J.S."/>
        </authorList>
    </citation>
    <scope>NUCLEOTIDE SEQUENCE [LARGE SCALE GENOMIC DNA]</scope>
    <source>
        <strain evidence="7">B95-8</strain>
        <tissue evidence="7">Cell line</tissue>
    </source>
</reference>
<feature type="region of interest" description="Disordered" evidence="5">
    <location>
        <begin position="123"/>
        <end position="168"/>
    </location>
</feature>
<evidence type="ECO:0000313" key="8">
    <source>
        <dbReference type="Proteomes" id="UP001266305"/>
    </source>
</evidence>
<comment type="subcellular location">
    <subcellularLocation>
        <location evidence="1">Membrane</location>
    </subcellularLocation>
</comment>
<accession>A0ABQ9VUQ0</accession>
<proteinExistence type="predicted"/>
<dbReference type="Proteomes" id="UP001266305">
    <property type="component" value="Unassembled WGS sequence"/>
</dbReference>
<feature type="domain" description="MANSC" evidence="6">
    <location>
        <begin position="1"/>
        <end position="54"/>
    </location>
</feature>
<evidence type="ECO:0000259" key="6">
    <source>
        <dbReference type="PROSITE" id="PS50986"/>
    </source>
</evidence>
<keyword evidence="8" id="KW-1185">Reference proteome</keyword>
<sequence>MRVSHTFPVVDCTAACCDLPSCDLAWWLEGRCYLVSCPHKENCEPKKMGLIRSYLTFVLRPVQRPAQLLDYGDMMLNRGSPLGTWGDSPEDIRKDLPFLGKDRGLEEMSEYSADYRELEKDLLQPSGKQEPREGAEYPDWGLLPGNEGGFNSSAGDGPVVPAEKQQEPELHHLNESALTHAPKLPERSVLLPLATTPSSGEVLEKQKASQLQGQSSSSSGEEVGVFRMCLRVGRVE</sequence>
<evidence type="ECO:0000256" key="5">
    <source>
        <dbReference type="SAM" id="MobiDB-lite"/>
    </source>
</evidence>
<evidence type="ECO:0000313" key="7">
    <source>
        <dbReference type="EMBL" id="KAK2112860.1"/>
    </source>
</evidence>
<evidence type="ECO:0000256" key="3">
    <source>
        <dbReference type="ARBA" id="ARBA00023136"/>
    </source>
</evidence>
<comment type="caution">
    <text evidence="7">The sequence shown here is derived from an EMBL/GenBank/DDBJ whole genome shotgun (WGS) entry which is preliminary data.</text>
</comment>
<dbReference type="PROSITE" id="PS50986">
    <property type="entry name" value="MANSC"/>
    <property type="match status" value="1"/>
</dbReference>
<gene>
    <name evidence="7" type="ORF">P7K49_007126</name>
</gene>
<dbReference type="InterPro" id="IPR029865">
    <property type="entry name" value="KIAA0319-like"/>
</dbReference>
<feature type="compositionally biased region" description="Low complexity" evidence="5">
    <location>
        <begin position="209"/>
        <end position="220"/>
    </location>
</feature>
<dbReference type="PANTHER" id="PTHR46182:SF1">
    <property type="entry name" value="DYSLEXIA-ASSOCIATED PROTEIN KIAA0319"/>
    <property type="match status" value="1"/>
</dbReference>
<dbReference type="SMART" id="SM00765">
    <property type="entry name" value="MANEC"/>
    <property type="match status" value="1"/>
</dbReference>
<name>A0ABQ9VUQ0_SAGOE</name>
<feature type="region of interest" description="Disordered" evidence="5">
    <location>
        <begin position="196"/>
        <end position="223"/>
    </location>
</feature>
<dbReference type="EMBL" id="JASSZA010000004">
    <property type="protein sequence ID" value="KAK2112860.1"/>
    <property type="molecule type" value="Genomic_DNA"/>
</dbReference>
<dbReference type="InterPro" id="IPR011106">
    <property type="entry name" value="MANSC_N"/>
</dbReference>
<keyword evidence="4" id="KW-0325">Glycoprotein</keyword>
<dbReference type="PANTHER" id="PTHR46182">
    <property type="entry name" value="FI19480P1"/>
    <property type="match status" value="1"/>
</dbReference>
<dbReference type="Pfam" id="PF23597">
    <property type="entry name" value="KIAA0319_N"/>
    <property type="match status" value="1"/>
</dbReference>